<evidence type="ECO:0000256" key="2">
    <source>
        <dbReference type="SAM" id="SignalP"/>
    </source>
</evidence>
<gene>
    <name evidence="4" type="ORF">NCTC10126_00931</name>
    <name evidence="3" type="ORF">NPA07_02695</name>
</gene>
<dbReference type="EMBL" id="UZVY01000001">
    <property type="protein sequence ID" value="VDR42408.1"/>
    <property type="molecule type" value="Genomic_DNA"/>
</dbReference>
<dbReference type="Proteomes" id="UP001058569">
    <property type="component" value="Chromosome"/>
</dbReference>
<accession>A0A3P8KNE3</accession>
<evidence type="ECO:0000313" key="4">
    <source>
        <dbReference type="EMBL" id="VDR42408.1"/>
    </source>
</evidence>
<evidence type="ECO:0000256" key="1">
    <source>
        <dbReference type="SAM" id="Coils"/>
    </source>
</evidence>
<dbReference type="EMBL" id="CP101806">
    <property type="protein sequence ID" value="UUD35758.1"/>
    <property type="molecule type" value="Genomic_DNA"/>
</dbReference>
<evidence type="ECO:0000313" key="6">
    <source>
        <dbReference type="Proteomes" id="UP001058569"/>
    </source>
</evidence>
<proteinExistence type="predicted"/>
<evidence type="ECO:0000313" key="5">
    <source>
        <dbReference type="Proteomes" id="UP000280036"/>
    </source>
</evidence>
<keyword evidence="2" id="KW-0732">Signal</keyword>
<keyword evidence="6" id="KW-1185">Reference proteome</keyword>
<dbReference type="AlphaFoldDB" id="A0A3P8KNE3"/>
<keyword evidence="1" id="KW-0175">Coiled coil</keyword>
<feature type="chain" id="PRO_5017975149" description="Lipoprotein" evidence="2">
    <location>
        <begin position="26"/>
        <end position="424"/>
    </location>
</feature>
<organism evidence="4 5">
    <name type="scientific">Mycoplasmopsis caviae</name>
    <dbReference type="NCBI Taxonomy" id="55603"/>
    <lineage>
        <taxon>Bacteria</taxon>
        <taxon>Bacillati</taxon>
        <taxon>Mycoplasmatota</taxon>
        <taxon>Mycoplasmoidales</taxon>
        <taxon>Metamycoplasmataceae</taxon>
        <taxon>Mycoplasmopsis</taxon>
    </lineage>
</organism>
<reference evidence="4 5" key="1">
    <citation type="submission" date="2018-12" db="EMBL/GenBank/DDBJ databases">
        <authorList>
            <consortium name="Pathogen Informatics"/>
        </authorList>
    </citation>
    <scope>NUCLEOTIDE SEQUENCE [LARGE SCALE GENOMIC DNA]</scope>
    <source>
        <strain evidence="4 5">NCTC10126</strain>
    </source>
</reference>
<sequence length="424" mass="48927">MSKKIKISTFLASAGVLATSMSFVASNCSSKTEPKQNLEIENAKKYLLETVASAKSLKENFKAKYPGTDLNKLETLITKTEDKVKETNITTEDIKSLKSELENQIKATKIDFAKNELLLEISVAEEKNSNVLGEKFLIKIKQALTDSIKQAKEVSEKNDQEESSYKNAQTKLNVAVKTFEKDVEIVLNAKKSIDEISKKIDKHGEDNKDKKAIKKVIDQFMNEFITKKENHELKDVENLSAEEVKAKLTSLNNFLIEELKTLETKIEKAKKDYERDLDFWRSSLRSVEEFEAKISKHTEKDKFMNVYKSIPEYNRFMDKTTIENYNGEELGKTITEINKKLLEAHTMYIKSQLEEFKKFGEQKSDVTYKTIKFEWATSEIDKYSKTYEQLVKFIDDYIDSIAGFSKLLDEVDKQLDAYKKKLNI</sequence>
<feature type="coiled-coil region" evidence="1">
    <location>
        <begin position="245"/>
        <end position="276"/>
    </location>
</feature>
<dbReference type="Proteomes" id="UP000280036">
    <property type="component" value="Unassembled WGS sequence"/>
</dbReference>
<protein>
    <recommendedName>
        <fullName evidence="7">Lipoprotein</fullName>
    </recommendedName>
</protein>
<evidence type="ECO:0000313" key="3">
    <source>
        <dbReference type="EMBL" id="UUD35758.1"/>
    </source>
</evidence>
<feature type="signal peptide" evidence="2">
    <location>
        <begin position="1"/>
        <end position="25"/>
    </location>
</feature>
<evidence type="ECO:0008006" key="7">
    <source>
        <dbReference type="Google" id="ProtNLM"/>
    </source>
</evidence>
<dbReference type="RefSeq" id="WP_126118594.1">
    <property type="nucleotide sequence ID" value="NZ_CP101806.1"/>
</dbReference>
<reference evidence="3" key="2">
    <citation type="submission" date="2022-07" db="EMBL/GenBank/DDBJ databases">
        <title>Complete genome of Mycoplasma caviae type strain G122.</title>
        <authorList>
            <person name="Spergser J."/>
        </authorList>
    </citation>
    <scope>NUCLEOTIDE SEQUENCE</scope>
    <source>
        <strain evidence="3">G122</strain>
    </source>
</reference>
<name>A0A3P8KNE3_9BACT</name>